<dbReference type="Pfam" id="PF00005">
    <property type="entry name" value="ABC_tran"/>
    <property type="match status" value="1"/>
</dbReference>
<organism evidence="7 8">
    <name type="scientific">Ruegeria halocynthiae</name>
    <dbReference type="NCBI Taxonomy" id="985054"/>
    <lineage>
        <taxon>Bacteria</taxon>
        <taxon>Pseudomonadati</taxon>
        <taxon>Pseudomonadota</taxon>
        <taxon>Alphaproteobacteria</taxon>
        <taxon>Rhodobacterales</taxon>
        <taxon>Roseobacteraceae</taxon>
        <taxon>Ruegeria</taxon>
    </lineage>
</organism>
<keyword evidence="8" id="KW-1185">Reference proteome</keyword>
<evidence type="ECO:0000256" key="2">
    <source>
        <dbReference type="ARBA" id="ARBA00022519"/>
    </source>
</evidence>
<dbReference type="InterPro" id="IPR003593">
    <property type="entry name" value="AAA+_ATPase"/>
</dbReference>
<name>A0A1H2Z2X0_9RHOB</name>
<dbReference type="SMART" id="SM00382">
    <property type="entry name" value="AAA"/>
    <property type="match status" value="1"/>
</dbReference>
<dbReference type="Proteomes" id="UP000183400">
    <property type="component" value="Unassembled WGS sequence"/>
</dbReference>
<proteinExistence type="inferred from homology"/>
<dbReference type="PROSITE" id="PS00211">
    <property type="entry name" value="ABC_TRANSPORTER_1"/>
    <property type="match status" value="1"/>
</dbReference>
<reference evidence="8" key="1">
    <citation type="submission" date="2016-10" db="EMBL/GenBank/DDBJ databases">
        <authorList>
            <person name="Varghese N."/>
            <person name="Submissions S."/>
        </authorList>
    </citation>
    <scope>NUCLEOTIDE SEQUENCE [LARGE SCALE GENOMIC DNA]</scope>
    <source>
        <strain evidence="8">DSM 27839</strain>
    </source>
</reference>
<protein>
    <submittedName>
        <fullName evidence="7">Putative ABC transport system ATP-binding protein</fullName>
    </submittedName>
</protein>
<dbReference type="GO" id="GO:0022857">
    <property type="term" value="F:transmembrane transporter activity"/>
    <property type="evidence" value="ECO:0007669"/>
    <property type="project" value="UniProtKB-ARBA"/>
</dbReference>
<gene>
    <name evidence="7" type="ORF">SAMN05444358_10356</name>
</gene>
<dbReference type="SUPFAM" id="SSF52540">
    <property type="entry name" value="P-loop containing nucleoside triphosphate hydrolases"/>
    <property type="match status" value="1"/>
</dbReference>
<dbReference type="GO" id="GO:0005886">
    <property type="term" value="C:plasma membrane"/>
    <property type="evidence" value="ECO:0007669"/>
    <property type="project" value="TreeGrafter"/>
</dbReference>
<evidence type="ECO:0000256" key="4">
    <source>
        <dbReference type="ARBA" id="ARBA00022840"/>
    </source>
</evidence>
<dbReference type="PROSITE" id="PS50893">
    <property type="entry name" value="ABC_TRANSPORTER_2"/>
    <property type="match status" value="1"/>
</dbReference>
<dbReference type="AlphaFoldDB" id="A0A1H2Z2X0"/>
<dbReference type="CDD" id="cd03255">
    <property type="entry name" value="ABC_MJ0796_LolCDE_FtsE"/>
    <property type="match status" value="1"/>
</dbReference>
<dbReference type="PANTHER" id="PTHR24220:SF659">
    <property type="entry name" value="TRANSPORTER, PUTATIVE-RELATED"/>
    <property type="match status" value="1"/>
</dbReference>
<dbReference type="InterPro" id="IPR027417">
    <property type="entry name" value="P-loop_NTPase"/>
</dbReference>
<dbReference type="GO" id="GO:0005524">
    <property type="term" value="F:ATP binding"/>
    <property type="evidence" value="ECO:0007669"/>
    <property type="project" value="UniProtKB-KW"/>
</dbReference>
<evidence type="ECO:0000313" key="7">
    <source>
        <dbReference type="EMBL" id="SDX11129.1"/>
    </source>
</evidence>
<dbReference type="InterPro" id="IPR003439">
    <property type="entry name" value="ABC_transporter-like_ATP-bd"/>
</dbReference>
<accession>A0A1H2Z2X0</accession>
<dbReference type="GO" id="GO:0016887">
    <property type="term" value="F:ATP hydrolysis activity"/>
    <property type="evidence" value="ECO:0007669"/>
    <property type="project" value="InterPro"/>
</dbReference>
<dbReference type="PANTHER" id="PTHR24220">
    <property type="entry name" value="IMPORT ATP-BINDING PROTEIN"/>
    <property type="match status" value="1"/>
</dbReference>
<keyword evidence="1" id="KW-0813">Transport</keyword>
<keyword evidence="2" id="KW-0997">Cell inner membrane</keyword>
<keyword evidence="3" id="KW-0547">Nucleotide-binding</keyword>
<dbReference type="GO" id="GO:0098796">
    <property type="term" value="C:membrane protein complex"/>
    <property type="evidence" value="ECO:0007669"/>
    <property type="project" value="UniProtKB-ARBA"/>
</dbReference>
<evidence type="ECO:0000256" key="5">
    <source>
        <dbReference type="ARBA" id="ARBA00038388"/>
    </source>
</evidence>
<feature type="domain" description="ABC transporter" evidence="6">
    <location>
        <begin position="10"/>
        <end position="234"/>
    </location>
</feature>
<dbReference type="EMBL" id="FNNP01000003">
    <property type="protein sequence ID" value="SDX11129.1"/>
    <property type="molecule type" value="Genomic_DNA"/>
</dbReference>
<dbReference type="Gene3D" id="3.40.50.300">
    <property type="entry name" value="P-loop containing nucleotide triphosphate hydrolases"/>
    <property type="match status" value="1"/>
</dbReference>
<sequence>MACSMTTPVLTLQDAALSLDGNAGRVDILHDISLTVNQSETLGLVGPSGSGKSSLLMLMGGLEQATGGRITALGHDLNEMGEDALARFRRDAMGIVFQNFHLIPTMTALENVATPLELAGHKDAFQRAEDELDAVGLSHRCDHYPAQMSGGEQQRVALARASAPRPQILLADEPTGNLDEANGSAIIDLLFGLRDRHGATLVLVTHSHTLAQKCDRVVRLRDGQIADETRREAAE</sequence>
<evidence type="ECO:0000259" key="6">
    <source>
        <dbReference type="PROSITE" id="PS50893"/>
    </source>
</evidence>
<dbReference type="STRING" id="985054.SAMN05444358_10356"/>
<keyword evidence="2" id="KW-1003">Cell membrane</keyword>
<evidence type="ECO:0000256" key="1">
    <source>
        <dbReference type="ARBA" id="ARBA00022448"/>
    </source>
</evidence>
<keyword evidence="2" id="KW-0472">Membrane</keyword>
<dbReference type="InterPro" id="IPR017911">
    <property type="entry name" value="MacB-like_ATP-bd"/>
</dbReference>
<dbReference type="InterPro" id="IPR017871">
    <property type="entry name" value="ABC_transporter-like_CS"/>
</dbReference>
<evidence type="ECO:0000256" key="3">
    <source>
        <dbReference type="ARBA" id="ARBA00022741"/>
    </source>
</evidence>
<comment type="similarity">
    <text evidence="5">Belongs to the ABC transporter superfamily. Macrolide exporter (TC 3.A.1.122) family.</text>
</comment>
<evidence type="ECO:0000313" key="8">
    <source>
        <dbReference type="Proteomes" id="UP000183400"/>
    </source>
</evidence>
<keyword evidence="4 7" id="KW-0067">ATP-binding</keyword>
<dbReference type="InterPro" id="IPR015854">
    <property type="entry name" value="ABC_transpr_LolD-like"/>
</dbReference>
<dbReference type="FunFam" id="3.40.50.300:FF:000032">
    <property type="entry name" value="Export ABC transporter ATP-binding protein"/>
    <property type="match status" value="1"/>
</dbReference>